<feature type="transmembrane region" description="Helical" evidence="7">
    <location>
        <begin position="202"/>
        <end position="222"/>
    </location>
</feature>
<accession>A0A158DLD5</accession>
<dbReference type="GO" id="GO:0016020">
    <property type="term" value="C:membrane"/>
    <property type="evidence" value="ECO:0007669"/>
    <property type="project" value="UniProtKB-SubCell"/>
</dbReference>
<evidence type="ECO:0000256" key="2">
    <source>
        <dbReference type="ARBA" id="ARBA00022448"/>
    </source>
</evidence>
<evidence type="ECO:0000313" key="10">
    <source>
        <dbReference type="Proteomes" id="UP000054624"/>
    </source>
</evidence>
<comment type="subcellular location">
    <subcellularLocation>
        <location evidence="1">Membrane</location>
        <topology evidence="1">Multi-pass membrane protein</topology>
    </subcellularLocation>
</comment>
<dbReference type="AlphaFoldDB" id="A0A158DLD5"/>
<feature type="transmembrane region" description="Helical" evidence="7">
    <location>
        <begin position="37"/>
        <end position="59"/>
    </location>
</feature>
<evidence type="ECO:0000256" key="3">
    <source>
        <dbReference type="ARBA" id="ARBA00022692"/>
    </source>
</evidence>
<dbReference type="InterPro" id="IPR011701">
    <property type="entry name" value="MFS"/>
</dbReference>
<evidence type="ECO:0000313" key="9">
    <source>
        <dbReference type="EMBL" id="SAK95375.1"/>
    </source>
</evidence>
<dbReference type="Pfam" id="PF07690">
    <property type="entry name" value="MFS_1"/>
    <property type="match status" value="1"/>
</dbReference>
<gene>
    <name evidence="9" type="ORF">AWB76_07130</name>
</gene>
<sequence length="343" mass="36982">MYCGFLLGLGEAGFWPGMMLYYTYWFPTKYRARVVGFTMLAIPCANFFGAPVSTGIMSVLNGTHGLEGWRWLFIVEGFPAVVGGILTLLFLVDSPAKCTWLDDTQKSWLQSKLATEQATAQQHGAGGWITAVCDPKILCLVAMFALNGLATYGVNFWLPQLVKTFALTTMQTGLVAAIPFFFAGIAVVLWGMHSDRAKERVWHYAIAGWLSALGLFAAGFLLNHPVLTMIALTFAVIGVNACQPAFWTMTGMVLSTTTASAVGFAFVSSVGNLTGYVGPVLVGWLKQTTGGFGAALLVLGCTTVLMGALPLTLRRFIANQETGNPRQRDAEPSVQRNLPVSQP</sequence>
<protein>
    <submittedName>
        <fullName evidence="9">Membrane protein</fullName>
    </submittedName>
</protein>
<keyword evidence="5 7" id="KW-0472">Membrane</keyword>
<dbReference type="SUPFAM" id="SSF103473">
    <property type="entry name" value="MFS general substrate transporter"/>
    <property type="match status" value="1"/>
</dbReference>
<feature type="transmembrane region" description="Helical" evidence="7">
    <location>
        <begin position="6"/>
        <end position="25"/>
    </location>
</feature>
<feature type="transmembrane region" description="Helical" evidence="7">
    <location>
        <begin position="228"/>
        <end position="249"/>
    </location>
</feature>
<feature type="transmembrane region" description="Helical" evidence="7">
    <location>
        <begin position="170"/>
        <end position="190"/>
    </location>
</feature>
<name>A0A158DLD5_9BURK</name>
<keyword evidence="3 7" id="KW-0812">Transmembrane</keyword>
<dbReference type="PANTHER" id="PTHR43791:SF36">
    <property type="entry name" value="TRANSPORTER, PUTATIVE (AFU_ORTHOLOGUE AFUA_6G08340)-RELATED"/>
    <property type="match status" value="1"/>
</dbReference>
<dbReference type="InterPro" id="IPR020846">
    <property type="entry name" value="MFS_dom"/>
</dbReference>
<feature type="domain" description="Major facilitator superfamily (MFS) profile" evidence="8">
    <location>
        <begin position="1"/>
        <end position="318"/>
    </location>
</feature>
<feature type="transmembrane region" description="Helical" evidence="7">
    <location>
        <begin position="261"/>
        <end position="285"/>
    </location>
</feature>
<organism evidence="9 10">
    <name type="scientific">Caballeronia temeraria</name>
    <dbReference type="NCBI Taxonomy" id="1777137"/>
    <lineage>
        <taxon>Bacteria</taxon>
        <taxon>Pseudomonadati</taxon>
        <taxon>Pseudomonadota</taxon>
        <taxon>Betaproteobacteria</taxon>
        <taxon>Burkholderiales</taxon>
        <taxon>Burkholderiaceae</taxon>
        <taxon>Caballeronia</taxon>
    </lineage>
</organism>
<dbReference type="PROSITE" id="PS50850">
    <property type="entry name" value="MFS"/>
    <property type="match status" value="1"/>
</dbReference>
<keyword evidence="10" id="KW-1185">Reference proteome</keyword>
<dbReference type="STRING" id="1777137.AWB76_07130"/>
<dbReference type="Proteomes" id="UP000054624">
    <property type="component" value="Unassembled WGS sequence"/>
</dbReference>
<feature type="region of interest" description="Disordered" evidence="6">
    <location>
        <begin position="322"/>
        <end position="343"/>
    </location>
</feature>
<evidence type="ECO:0000256" key="1">
    <source>
        <dbReference type="ARBA" id="ARBA00004141"/>
    </source>
</evidence>
<dbReference type="EMBL" id="FCOI02000045">
    <property type="protein sequence ID" value="SAK95375.1"/>
    <property type="molecule type" value="Genomic_DNA"/>
</dbReference>
<feature type="transmembrane region" description="Helical" evidence="7">
    <location>
        <begin position="291"/>
        <end position="313"/>
    </location>
</feature>
<dbReference type="PANTHER" id="PTHR43791">
    <property type="entry name" value="PERMEASE-RELATED"/>
    <property type="match status" value="1"/>
</dbReference>
<feature type="transmembrane region" description="Helical" evidence="7">
    <location>
        <begin position="137"/>
        <end position="158"/>
    </location>
</feature>
<dbReference type="InterPro" id="IPR036259">
    <property type="entry name" value="MFS_trans_sf"/>
</dbReference>
<proteinExistence type="predicted"/>
<keyword evidence="2" id="KW-0813">Transport</keyword>
<keyword evidence="4 7" id="KW-1133">Transmembrane helix</keyword>
<reference evidence="10" key="1">
    <citation type="submission" date="2016-01" db="EMBL/GenBank/DDBJ databases">
        <authorList>
            <person name="Peeters Charlotte."/>
        </authorList>
    </citation>
    <scope>NUCLEOTIDE SEQUENCE [LARGE SCALE GENOMIC DNA]</scope>
</reference>
<feature type="transmembrane region" description="Helical" evidence="7">
    <location>
        <begin position="71"/>
        <end position="92"/>
    </location>
</feature>
<dbReference type="Gene3D" id="1.20.1250.20">
    <property type="entry name" value="MFS general substrate transporter like domains"/>
    <property type="match status" value="2"/>
</dbReference>
<dbReference type="GO" id="GO:0022857">
    <property type="term" value="F:transmembrane transporter activity"/>
    <property type="evidence" value="ECO:0007669"/>
    <property type="project" value="InterPro"/>
</dbReference>
<evidence type="ECO:0000256" key="5">
    <source>
        <dbReference type="ARBA" id="ARBA00023136"/>
    </source>
</evidence>
<evidence type="ECO:0000256" key="6">
    <source>
        <dbReference type="SAM" id="MobiDB-lite"/>
    </source>
</evidence>
<evidence type="ECO:0000256" key="4">
    <source>
        <dbReference type="ARBA" id="ARBA00022989"/>
    </source>
</evidence>
<evidence type="ECO:0000256" key="7">
    <source>
        <dbReference type="SAM" id="Phobius"/>
    </source>
</evidence>
<feature type="compositionally biased region" description="Polar residues" evidence="6">
    <location>
        <begin position="334"/>
        <end position="343"/>
    </location>
</feature>
<evidence type="ECO:0000259" key="8">
    <source>
        <dbReference type="PROSITE" id="PS50850"/>
    </source>
</evidence>